<dbReference type="Proteomes" id="UP000663882">
    <property type="component" value="Unassembled WGS sequence"/>
</dbReference>
<name>A0A814UU82_9BILA</name>
<gene>
    <name evidence="2" type="ORF">RFH988_LOCUS23393</name>
</gene>
<sequence>MLLNNLSCMGNNLSSTSDDSSCMDDDSSTTLSTAKLTTKQTIIEEMQSKIEQIESKVQQMVKKLLQSEECLPMLEKMIVDEVLNIDILVISMFEVVDTLNEQTLTRLSTYIAQYVTTHIIFFT</sequence>
<dbReference type="OrthoDB" id="10446122at2759"/>
<dbReference type="EMBL" id="CAJNOO010001622">
    <property type="protein sequence ID" value="CAF1178914.1"/>
    <property type="molecule type" value="Genomic_DNA"/>
</dbReference>
<proteinExistence type="predicted"/>
<dbReference type="AlphaFoldDB" id="A0A814UU82"/>
<accession>A0A814UU82</accession>
<organism evidence="2 3">
    <name type="scientific">Rotaria sordida</name>
    <dbReference type="NCBI Taxonomy" id="392033"/>
    <lineage>
        <taxon>Eukaryota</taxon>
        <taxon>Metazoa</taxon>
        <taxon>Spiralia</taxon>
        <taxon>Gnathifera</taxon>
        <taxon>Rotifera</taxon>
        <taxon>Eurotatoria</taxon>
        <taxon>Bdelloidea</taxon>
        <taxon>Philodinida</taxon>
        <taxon>Philodinidae</taxon>
        <taxon>Rotaria</taxon>
    </lineage>
</organism>
<evidence type="ECO:0000313" key="3">
    <source>
        <dbReference type="Proteomes" id="UP000663882"/>
    </source>
</evidence>
<keyword evidence="1" id="KW-0175">Coiled coil</keyword>
<reference evidence="2" key="1">
    <citation type="submission" date="2021-02" db="EMBL/GenBank/DDBJ databases">
        <authorList>
            <person name="Nowell W R."/>
        </authorList>
    </citation>
    <scope>NUCLEOTIDE SEQUENCE</scope>
</reference>
<protein>
    <submittedName>
        <fullName evidence="2">Uncharacterized protein</fullName>
    </submittedName>
</protein>
<evidence type="ECO:0000313" key="2">
    <source>
        <dbReference type="EMBL" id="CAF1178914.1"/>
    </source>
</evidence>
<comment type="caution">
    <text evidence="2">The sequence shown here is derived from an EMBL/GenBank/DDBJ whole genome shotgun (WGS) entry which is preliminary data.</text>
</comment>
<evidence type="ECO:0000256" key="1">
    <source>
        <dbReference type="SAM" id="Coils"/>
    </source>
</evidence>
<feature type="coiled-coil region" evidence="1">
    <location>
        <begin position="36"/>
        <end position="63"/>
    </location>
</feature>